<evidence type="ECO:0000256" key="2">
    <source>
        <dbReference type="ARBA" id="ARBA00022598"/>
    </source>
</evidence>
<dbReference type="Pfam" id="PF02785">
    <property type="entry name" value="Biotin_carb_C"/>
    <property type="match status" value="1"/>
</dbReference>
<dbReference type="SUPFAM" id="SSF52440">
    <property type="entry name" value="PreATP-grasp domain"/>
    <property type="match status" value="1"/>
</dbReference>
<dbReference type="PROSITE" id="PS50975">
    <property type="entry name" value="ATP_GRASP"/>
    <property type="match status" value="1"/>
</dbReference>
<evidence type="ECO:0000256" key="1">
    <source>
        <dbReference type="ARBA" id="ARBA00001953"/>
    </source>
</evidence>
<dbReference type="InterPro" id="IPR050856">
    <property type="entry name" value="Biotin_carboxylase_complex"/>
</dbReference>
<accession>A0ABY6IA18</accession>
<dbReference type="Gene3D" id="3.30.1490.20">
    <property type="entry name" value="ATP-grasp fold, A domain"/>
    <property type="match status" value="1"/>
</dbReference>
<evidence type="ECO:0000256" key="3">
    <source>
        <dbReference type="ARBA" id="ARBA00022741"/>
    </source>
</evidence>
<evidence type="ECO:0000313" key="11">
    <source>
        <dbReference type="EMBL" id="UYQ62812.1"/>
    </source>
</evidence>
<feature type="domain" description="Biotin carboxylation" evidence="10">
    <location>
        <begin position="1"/>
        <end position="553"/>
    </location>
</feature>
<dbReference type="SUPFAM" id="SSF51230">
    <property type="entry name" value="Single hybrid motif"/>
    <property type="match status" value="1"/>
</dbReference>
<dbReference type="InterPro" id="IPR011761">
    <property type="entry name" value="ATP-grasp"/>
</dbReference>
<dbReference type="Pfam" id="PF00289">
    <property type="entry name" value="Biotin_carb_N"/>
    <property type="match status" value="1"/>
</dbReference>
<dbReference type="InterPro" id="IPR005479">
    <property type="entry name" value="CPAse_ATP-bd"/>
</dbReference>
<dbReference type="SUPFAM" id="SSF51246">
    <property type="entry name" value="Rudiment single hybrid motif"/>
    <property type="match status" value="2"/>
</dbReference>
<feature type="domain" description="ATP-grasp" evidence="9">
    <location>
        <begin position="97"/>
        <end position="302"/>
    </location>
</feature>
<dbReference type="PROSITE" id="PS00188">
    <property type="entry name" value="BIOTIN"/>
    <property type="match status" value="1"/>
</dbReference>
<dbReference type="InterPro" id="IPR016185">
    <property type="entry name" value="PreATP-grasp_dom_sf"/>
</dbReference>
<name>A0ABY6IA18_STRPE</name>
<dbReference type="InterPro" id="IPR000089">
    <property type="entry name" value="Biotin_lipoyl"/>
</dbReference>
<evidence type="ECO:0000259" key="10">
    <source>
        <dbReference type="PROSITE" id="PS50979"/>
    </source>
</evidence>
<dbReference type="InterPro" id="IPR011764">
    <property type="entry name" value="Biotin_carboxylation_dom"/>
</dbReference>
<feature type="compositionally biased region" description="Low complexity" evidence="7">
    <location>
        <begin position="380"/>
        <end position="422"/>
    </location>
</feature>
<dbReference type="PROSITE" id="PS00867">
    <property type="entry name" value="CPSASE_2"/>
    <property type="match status" value="1"/>
</dbReference>
<feature type="region of interest" description="Disordered" evidence="7">
    <location>
        <begin position="346"/>
        <end position="470"/>
    </location>
</feature>
<dbReference type="SMART" id="SM00878">
    <property type="entry name" value="Biotin_carb_C"/>
    <property type="match status" value="1"/>
</dbReference>
<evidence type="ECO:0000259" key="8">
    <source>
        <dbReference type="PROSITE" id="PS50968"/>
    </source>
</evidence>
<dbReference type="RefSeq" id="WP_264244631.1">
    <property type="nucleotide sequence ID" value="NZ_CP107567.1"/>
</dbReference>
<evidence type="ECO:0000256" key="7">
    <source>
        <dbReference type="SAM" id="MobiDB-lite"/>
    </source>
</evidence>
<dbReference type="PROSITE" id="PS50968">
    <property type="entry name" value="BIOTINYL_LIPOYL"/>
    <property type="match status" value="1"/>
</dbReference>
<dbReference type="Gene3D" id="3.40.50.20">
    <property type="match status" value="1"/>
</dbReference>
<dbReference type="InterPro" id="IPR005481">
    <property type="entry name" value="BC-like_N"/>
</dbReference>
<dbReference type="PROSITE" id="PS50979">
    <property type="entry name" value="BC"/>
    <property type="match status" value="1"/>
</dbReference>
<dbReference type="Proteomes" id="UP001163878">
    <property type="component" value="Chromosome"/>
</dbReference>
<evidence type="ECO:0000256" key="6">
    <source>
        <dbReference type="PROSITE-ProRule" id="PRU00409"/>
    </source>
</evidence>
<evidence type="ECO:0000256" key="4">
    <source>
        <dbReference type="ARBA" id="ARBA00022840"/>
    </source>
</evidence>
<gene>
    <name evidence="11" type="ORF">OGH68_15880</name>
</gene>
<dbReference type="PANTHER" id="PTHR18866:SF126">
    <property type="entry name" value="BIOTIN CARBOXYLASE"/>
    <property type="match status" value="1"/>
</dbReference>
<reference evidence="11" key="1">
    <citation type="submission" date="2022-10" db="EMBL/GenBank/DDBJ databases">
        <title>Cytochrome P450 Catalyzes Benzene Ring Formation in the Biosynthesis of Trialkyl-Substituted Aromatic Polyketides.</title>
        <authorList>
            <person name="Zhao E."/>
            <person name="Ge H."/>
        </authorList>
    </citation>
    <scope>NUCLEOTIDE SEQUENCE</scope>
    <source>
        <strain evidence="11">NA0869</strain>
    </source>
</reference>
<dbReference type="Gene3D" id="2.40.50.100">
    <property type="match status" value="1"/>
</dbReference>
<feature type="compositionally biased region" description="Low complexity" evidence="7">
    <location>
        <begin position="430"/>
        <end position="461"/>
    </location>
</feature>
<dbReference type="SUPFAM" id="SSF56059">
    <property type="entry name" value="Glutathione synthetase ATP-binding domain-like"/>
    <property type="match status" value="1"/>
</dbReference>
<dbReference type="InterPro" id="IPR005482">
    <property type="entry name" value="Biotin_COase_C"/>
</dbReference>
<dbReference type="CDD" id="cd06850">
    <property type="entry name" value="biotinyl_domain"/>
    <property type="match status" value="1"/>
</dbReference>
<keyword evidence="4 6" id="KW-0067">ATP-binding</keyword>
<dbReference type="Pfam" id="PF02786">
    <property type="entry name" value="CPSase_L_D2"/>
    <property type="match status" value="1"/>
</dbReference>
<comment type="cofactor">
    <cofactor evidence="1">
        <name>biotin</name>
        <dbReference type="ChEBI" id="CHEBI:57586"/>
    </cofactor>
</comment>
<keyword evidence="5" id="KW-0092">Biotin</keyword>
<feature type="domain" description="Lipoyl-binding" evidence="8">
    <location>
        <begin position="670"/>
        <end position="747"/>
    </location>
</feature>
<dbReference type="Gene3D" id="3.30.470.20">
    <property type="entry name" value="ATP-grasp fold, B domain"/>
    <property type="match status" value="2"/>
</dbReference>
<protein>
    <submittedName>
        <fullName evidence="11">ATP-grasp domain-containing protein</fullName>
    </submittedName>
</protein>
<proteinExistence type="predicted"/>
<evidence type="ECO:0000259" key="9">
    <source>
        <dbReference type="PROSITE" id="PS50975"/>
    </source>
</evidence>
<dbReference type="EMBL" id="CP107567">
    <property type="protein sequence ID" value="UYQ62812.1"/>
    <property type="molecule type" value="Genomic_DNA"/>
</dbReference>
<dbReference type="InterPro" id="IPR011054">
    <property type="entry name" value="Rudment_hybrid_motif"/>
</dbReference>
<keyword evidence="3 6" id="KW-0547">Nucleotide-binding</keyword>
<keyword evidence="12" id="KW-1185">Reference proteome</keyword>
<organism evidence="11 12">
    <name type="scientific">Streptomyces peucetius</name>
    <dbReference type="NCBI Taxonomy" id="1950"/>
    <lineage>
        <taxon>Bacteria</taxon>
        <taxon>Bacillati</taxon>
        <taxon>Actinomycetota</taxon>
        <taxon>Actinomycetes</taxon>
        <taxon>Kitasatosporales</taxon>
        <taxon>Streptomycetaceae</taxon>
        <taxon>Streptomyces</taxon>
    </lineage>
</organism>
<dbReference type="InterPro" id="IPR011053">
    <property type="entry name" value="Single_hybrid_motif"/>
</dbReference>
<sequence>MISTVLVANRGEIACRVFRTCRELGVATVAVHSDADAGALHVRQADAAVRLPGAAPAETYLRGELIVKAALAAGADAVHPGYGFLSENAGFARAVADAGLVWIGPPPEAIEAMASKTRAKKLMGLSPLDPASLTEADLPVLVKAAAGGGGRGMRVVRSLADLPGELAAASSEAASAFGDGEVFVEPYVENGRHVEVQIVADAHGTVWALGSRDCSLQRRHQKVIEESPAPGLPPELVAELHELATGAARAVDYRGAGTVEFLVDEDGRAHFLEMNTRLQVEHPVTEAVFGVDLVALQMAVAEGAPLPAAPPPATGHAIEARLYAEDPAAGWAPQTGTLHELSFPTHPPLHARGSAPHTPAVPPVLRAGTPPGAGHSVPVPGTAGTAHPADGAPGAAGAVGARWSTSGGPAQSGPGASTSPSAEGVAPARGATGAVGPAHGAPGAPGAGEPRPAAAPEAAGGAHPGGRGRSPWVRVDAGYGGGDVIGVHYDAMVAKVVAWAPTRAEAVRRLAHSLRRARIHGPRTNRDLLVASLEHPDFTGGRLDTGFYERNLDELTRPAPGEAHAAVAAAIADAAGRQGRFGGAWRNLASQAQLKTYGDHEIRYRPTRDGGFELVDRPGVRVVSARPDRVALETDGVVRHYDVAVHGDTAYVDSPVGAHALAVRPRFTDPQDRAVPGSLLAPMPGTVVRVGDGVTEGARVAQGQPLVWLEAMKMEHRVLSPASGTLTALHAVPGRQVEVGALLAVVTEEAQEDTAS</sequence>
<dbReference type="InterPro" id="IPR013815">
    <property type="entry name" value="ATP_grasp_subdomain_1"/>
</dbReference>
<dbReference type="Pfam" id="PF00364">
    <property type="entry name" value="Biotin_lipoyl"/>
    <property type="match status" value="1"/>
</dbReference>
<dbReference type="PANTHER" id="PTHR18866">
    <property type="entry name" value="CARBOXYLASE:PYRUVATE/ACETYL-COA/PROPIONYL-COA CARBOXYLASE"/>
    <property type="match status" value="1"/>
</dbReference>
<dbReference type="InterPro" id="IPR001882">
    <property type="entry name" value="Biotin_BS"/>
</dbReference>
<evidence type="ECO:0000256" key="5">
    <source>
        <dbReference type="ARBA" id="ARBA00023267"/>
    </source>
</evidence>
<keyword evidence="2" id="KW-0436">Ligase</keyword>
<evidence type="ECO:0000313" key="12">
    <source>
        <dbReference type="Proteomes" id="UP001163878"/>
    </source>
</evidence>